<sequence>MNNYEVTERNKLKRVPKRAHYDKETVYQILDAAFVCHVSFVVEGQPFLIPTAYGREGDTIYLHGATKSRMLVNLEKGIPVCVAVTHLDGIVVARSAFHSSINYRSVVVFGKAKLVSEDQKNHALEVITNNIIGNRWEEARPPYEKELKGTSVLAIEIESASAKIRVGGPVDEKEDYDLDIWAGVIPLQMTAGEPVADDLLRAEIPIPSSARNFTY</sequence>
<reference evidence="1" key="1">
    <citation type="submission" date="2023-06" db="EMBL/GenBank/DDBJ databases">
        <title>Genomic of Agaribacillus aureum.</title>
        <authorList>
            <person name="Wang G."/>
        </authorList>
    </citation>
    <scope>NUCLEOTIDE SEQUENCE</scope>
    <source>
        <strain evidence="1">BMA12</strain>
    </source>
</reference>
<dbReference type="PANTHER" id="PTHR34071">
    <property type="entry name" value="5-NITROIMIDAZOLE ANTIBIOTICS RESISTANCE PROTEIN, NIMA-FAMILY-RELATED PROTEIN-RELATED"/>
    <property type="match status" value="1"/>
</dbReference>
<dbReference type="Proteomes" id="UP001172083">
    <property type="component" value="Unassembled WGS sequence"/>
</dbReference>
<evidence type="ECO:0000313" key="2">
    <source>
        <dbReference type="Proteomes" id="UP001172083"/>
    </source>
</evidence>
<comment type="caution">
    <text evidence="1">The sequence shown here is derived from an EMBL/GenBank/DDBJ whole genome shotgun (WGS) entry which is preliminary data.</text>
</comment>
<dbReference type="InterPro" id="IPR012349">
    <property type="entry name" value="Split_barrel_FMN-bd"/>
</dbReference>
<dbReference type="EMBL" id="JAUJEB010000015">
    <property type="protein sequence ID" value="MDN5217267.1"/>
    <property type="molecule type" value="Genomic_DNA"/>
</dbReference>
<dbReference type="Pfam" id="PF12900">
    <property type="entry name" value="Pyridox_ox_2"/>
    <property type="match status" value="1"/>
</dbReference>
<name>A0ABT8LHK8_9BACT</name>
<organism evidence="1 2">
    <name type="scientific">Agaribacillus aureus</name>
    <dbReference type="NCBI Taxonomy" id="3051825"/>
    <lineage>
        <taxon>Bacteria</taxon>
        <taxon>Pseudomonadati</taxon>
        <taxon>Bacteroidota</taxon>
        <taxon>Cytophagia</taxon>
        <taxon>Cytophagales</taxon>
        <taxon>Splendidivirgaceae</taxon>
        <taxon>Agaribacillus</taxon>
    </lineage>
</organism>
<dbReference type="RefSeq" id="WP_346762604.1">
    <property type="nucleotide sequence ID" value="NZ_JAUJEB010000015.1"/>
</dbReference>
<dbReference type="SUPFAM" id="SSF50475">
    <property type="entry name" value="FMN-binding split barrel"/>
    <property type="match status" value="1"/>
</dbReference>
<accession>A0ABT8LHK8</accession>
<dbReference type="Gene3D" id="2.30.110.10">
    <property type="entry name" value="Electron Transport, Fmn-binding Protein, Chain A"/>
    <property type="match status" value="1"/>
</dbReference>
<gene>
    <name evidence="1" type="ORF">QQ020_34660</name>
</gene>
<dbReference type="InterPro" id="IPR024747">
    <property type="entry name" value="Pyridox_Oxase-rel"/>
</dbReference>
<evidence type="ECO:0000313" key="1">
    <source>
        <dbReference type="EMBL" id="MDN5217267.1"/>
    </source>
</evidence>
<protein>
    <submittedName>
        <fullName evidence="1">Pyridoxamine 5'-phosphate oxidase family protein</fullName>
    </submittedName>
</protein>
<dbReference type="PANTHER" id="PTHR34071:SF2">
    <property type="entry name" value="FLAVIN-NUCLEOTIDE-BINDING PROTEIN"/>
    <property type="match status" value="1"/>
</dbReference>
<proteinExistence type="predicted"/>
<keyword evidence="2" id="KW-1185">Reference proteome</keyword>